<keyword evidence="2" id="KW-1185">Reference proteome</keyword>
<accession>A0A9P3G9X0</accession>
<comment type="caution">
    <text evidence="1">The sequence shown here is derived from an EMBL/GenBank/DDBJ whole genome shotgun (WGS) entry which is preliminary data.</text>
</comment>
<evidence type="ECO:0000313" key="1">
    <source>
        <dbReference type="EMBL" id="GJE91927.1"/>
    </source>
</evidence>
<proteinExistence type="predicted"/>
<dbReference type="Proteomes" id="UP000703269">
    <property type="component" value="Unassembled WGS sequence"/>
</dbReference>
<evidence type="ECO:0000313" key="2">
    <source>
        <dbReference type="Proteomes" id="UP000703269"/>
    </source>
</evidence>
<sequence length="292" mass="33228">MDKLPEEILREILSYNILIRREAFLLLELPGEYTSRARNPQLLRVSKRWLRIGTPLLYTFLWLATPEQVAAVAALFRAHPHVGRAVRGLQLEGGFGRELVPLVRAAPNVEDVYLHLGIKSADSVAGLTKALALFDPSGLYVGLQTWRDNASKRAVWAALHTCVTEKWTKLRVIDFWFVTRPAMTMQLVDMLARSSIKELACSYRDIEGWISKGHMKRILEAPHLERVACRGARKEPMIRGMLQDHSYSEIDMKKFCFVREPLDDDGTDDEWDLTSDSDTGNGNEAVFYIEEA</sequence>
<gene>
    <name evidence="1" type="ORF">PsYK624_080790</name>
</gene>
<reference evidence="1 2" key="1">
    <citation type="submission" date="2021-08" db="EMBL/GenBank/DDBJ databases">
        <title>Draft Genome Sequence of Phanerochaete sordida strain YK-624.</title>
        <authorList>
            <person name="Mori T."/>
            <person name="Dohra H."/>
            <person name="Suzuki T."/>
            <person name="Kawagishi H."/>
            <person name="Hirai H."/>
        </authorList>
    </citation>
    <scope>NUCLEOTIDE SEQUENCE [LARGE SCALE GENOMIC DNA]</scope>
    <source>
        <strain evidence="1 2">YK-624</strain>
    </source>
</reference>
<organism evidence="1 2">
    <name type="scientific">Phanerochaete sordida</name>
    <dbReference type="NCBI Taxonomy" id="48140"/>
    <lineage>
        <taxon>Eukaryota</taxon>
        <taxon>Fungi</taxon>
        <taxon>Dikarya</taxon>
        <taxon>Basidiomycota</taxon>
        <taxon>Agaricomycotina</taxon>
        <taxon>Agaricomycetes</taxon>
        <taxon>Polyporales</taxon>
        <taxon>Phanerochaetaceae</taxon>
        <taxon>Phanerochaete</taxon>
    </lineage>
</organism>
<dbReference type="AlphaFoldDB" id="A0A9P3G9X0"/>
<protein>
    <submittedName>
        <fullName evidence="1">Uncharacterized protein</fullName>
    </submittedName>
</protein>
<dbReference type="OrthoDB" id="2786563at2759"/>
<name>A0A9P3G9X0_9APHY</name>
<dbReference type="EMBL" id="BPQB01000023">
    <property type="protein sequence ID" value="GJE91927.1"/>
    <property type="molecule type" value="Genomic_DNA"/>
</dbReference>